<dbReference type="SMART" id="SM00834">
    <property type="entry name" value="CxxC_CXXC_SSSS"/>
    <property type="match status" value="1"/>
</dbReference>
<proteinExistence type="predicted"/>
<evidence type="ECO:0000313" key="2">
    <source>
        <dbReference type="EMBL" id="SUZ89250.1"/>
    </source>
</evidence>
<organism evidence="2">
    <name type="scientific">marine metagenome</name>
    <dbReference type="NCBI Taxonomy" id="408172"/>
    <lineage>
        <taxon>unclassified sequences</taxon>
        <taxon>metagenomes</taxon>
        <taxon>ecological metagenomes</taxon>
    </lineage>
</organism>
<reference evidence="2" key="1">
    <citation type="submission" date="2018-05" db="EMBL/GenBank/DDBJ databases">
        <authorList>
            <person name="Lanie J.A."/>
            <person name="Ng W.-L."/>
            <person name="Kazmierczak K.M."/>
            <person name="Andrzejewski T.M."/>
            <person name="Davidsen T.M."/>
            <person name="Wayne K.J."/>
            <person name="Tettelin H."/>
            <person name="Glass J.I."/>
            <person name="Rusch D."/>
            <person name="Podicherti R."/>
            <person name="Tsui H.-C.T."/>
            <person name="Winkler M.E."/>
        </authorList>
    </citation>
    <scope>NUCLEOTIDE SEQUENCE</scope>
</reference>
<accession>A0A381RC69</accession>
<dbReference type="NCBIfam" id="TIGR02605">
    <property type="entry name" value="CxxC_CxxC_SSSS"/>
    <property type="match status" value="1"/>
</dbReference>
<dbReference type="EMBL" id="UINC01001811">
    <property type="protein sequence ID" value="SUZ89250.1"/>
    <property type="molecule type" value="Genomic_DNA"/>
</dbReference>
<gene>
    <name evidence="2" type="ORF">METZ01_LOCUS42104</name>
</gene>
<dbReference type="InterPro" id="IPR013429">
    <property type="entry name" value="Regulatory_FmdB_Zinc_ribbon"/>
</dbReference>
<sequence length="68" mass="6905">MPLYDYRCGTCDTVFEVRRPMSESGDSAACPAGHQGARRLLSVFAAVGGDQPAPMSGGCGGACACHPG</sequence>
<dbReference type="Pfam" id="PF09723">
    <property type="entry name" value="Zn_ribbon_8"/>
    <property type="match status" value="1"/>
</dbReference>
<dbReference type="AlphaFoldDB" id="A0A381RC69"/>
<name>A0A381RC69_9ZZZZ</name>
<evidence type="ECO:0000259" key="1">
    <source>
        <dbReference type="SMART" id="SM00834"/>
    </source>
</evidence>
<feature type="domain" description="Putative regulatory protein FmdB zinc ribbon" evidence="1">
    <location>
        <begin position="1"/>
        <end position="42"/>
    </location>
</feature>
<protein>
    <recommendedName>
        <fullName evidence="1">Putative regulatory protein FmdB zinc ribbon domain-containing protein</fullName>
    </recommendedName>
</protein>